<feature type="transmembrane region" description="Helical" evidence="1">
    <location>
        <begin position="14"/>
        <end position="33"/>
    </location>
</feature>
<evidence type="ECO:0000313" key="13">
    <source>
        <dbReference type="Proteomes" id="UP000095788"/>
    </source>
</evidence>
<evidence type="ECO:0000313" key="7">
    <source>
        <dbReference type="EMBL" id="RGI71685.1"/>
    </source>
</evidence>
<dbReference type="Proteomes" id="UP000283684">
    <property type="component" value="Unassembled WGS sequence"/>
</dbReference>
<keyword evidence="1" id="KW-1133">Transmembrane helix</keyword>
<dbReference type="EMBL" id="QRZC01000016">
    <property type="protein sequence ID" value="RGV41202.1"/>
    <property type="molecule type" value="Genomic_DNA"/>
</dbReference>
<evidence type="ECO:0000313" key="17">
    <source>
        <dbReference type="Proteomes" id="UP000284640"/>
    </source>
</evidence>
<dbReference type="Proteomes" id="UP000284640">
    <property type="component" value="Unassembled WGS sequence"/>
</dbReference>
<keyword evidence="1" id="KW-0812">Transmembrane</keyword>
<dbReference type="Proteomes" id="UP000487989">
    <property type="component" value="Unassembled WGS sequence"/>
</dbReference>
<dbReference type="AlphaFoldDB" id="A0A174QIC9"/>
<sequence>MVERKYLKNYWSNIIIPLVVVIGGIAFFFHIVYKHSEKAMMVSDLDRVPITSLMSVNIKWQDSTYCTVLESVELFSILEEEGKKTIPQLKLPKKEFIELSYKDTLIVDSLSFIQLKDYIVIPQYRIDSIYENEGVKGLLSAYFDDVWFIPSCEDGILTLPEQRYVIDILHRCGYCVDIDCESGCIYIVSSPDIG</sequence>
<reference evidence="14 15" key="2">
    <citation type="submission" date="2018-08" db="EMBL/GenBank/DDBJ databases">
        <title>A genome reference for cultivated species of the human gut microbiota.</title>
        <authorList>
            <person name="Zou Y."/>
            <person name="Xue W."/>
            <person name="Luo G."/>
        </authorList>
    </citation>
    <scope>NUCLEOTIDE SEQUENCE [LARGE SCALE GENOMIC DNA]</scope>
    <source>
        <strain evidence="9 18">AF14-42</strain>
        <strain evidence="12 17">AM27-46</strain>
        <strain evidence="11 19">AM39-1</strain>
        <strain evidence="10 16">AM50-4</strain>
        <strain evidence="8 14">TF09-22</strain>
        <strain evidence="7 15">TM10-17</strain>
    </source>
</reference>
<dbReference type="EMBL" id="QSOF01000047">
    <property type="protein sequence ID" value="RGI71685.1"/>
    <property type="molecule type" value="Genomic_DNA"/>
</dbReference>
<dbReference type="EMBL" id="QSHA01000005">
    <property type="protein sequence ID" value="RHB73990.1"/>
    <property type="molecule type" value="Genomic_DNA"/>
</dbReference>
<dbReference type="EMBL" id="WCUV01000032">
    <property type="protein sequence ID" value="KAB4086155.1"/>
    <property type="molecule type" value="Genomic_DNA"/>
</dbReference>
<evidence type="ECO:0000313" key="16">
    <source>
        <dbReference type="Proteomes" id="UP000283684"/>
    </source>
</evidence>
<dbReference type="Proteomes" id="UP000286114">
    <property type="component" value="Unassembled WGS sequence"/>
</dbReference>
<dbReference type="RefSeq" id="WP_057281495.1">
    <property type="nucleotide sequence ID" value="NZ_CACRTC010000039.1"/>
</dbReference>
<evidence type="ECO:0000313" key="12">
    <source>
        <dbReference type="EMBL" id="RHE54762.1"/>
    </source>
</evidence>
<dbReference type="Proteomes" id="UP000095788">
    <property type="component" value="Unassembled WGS sequence"/>
</dbReference>
<evidence type="ECO:0000313" key="19">
    <source>
        <dbReference type="Proteomes" id="UP000286114"/>
    </source>
</evidence>
<gene>
    <name evidence="12" type="ORF">DW729_19795</name>
    <name evidence="11" type="ORF">DW873_07900</name>
    <name evidence="10" type="ORF">DW988_20885</name>
    <name evidence="9" type="ORF">DWW14_12305</name>
    <name evidence="8" type="ORF">DXC91_13770</name>
    <name evidence="7" type="ORF">DXD90_19145</name>
    <name evidence="2" type="ORF">ERS852554_01648</name>
    <name evidence="5" type="ORF">GAP41_00050</name>
    <name evidence="6" type="ORF">GAP48_15685</name>
    <name evidence="4" type="ORF">GAQ44_23470</name>
    <name evidence="3" type="ORF">GAQ56_22650</name>
</gene>
<evidence type="ECO:0000256" key="1">
    <source>
        <dbReference type="SAM" id="Phobius"/>
    </source>
</evidence>
<protein>
    <submittedName>
        <fullName evidence="2">Uncharacterized protein</fullName>
    </submittedName>
</protein>
<reference evidence="2 13" key="1">
    <citation type="submission" date="2015-09" db="EMBL/GenBank/DDBJ databases">
        <authorList>
            <consortium name="Pathogen Informatics"/>
        </authorList>
    </citation>
    <scope>NUCLEOTIDE SEQUENCE [LARGE SCALE GENOMIC DNA]</scope>
    <source>
        <strain evidence="2 13">2789STDY5834942</strain>
    </source>
</reference>
<dbReference type="EMBL" id="QSRB01000012">
    <property type="protein sequence ID" value="RGK83911.1"/>
    <property type="molecule type" value="Genomic_DNA"/>
</dbReference>
<dbReference type="Proteomes" id="UP000285343">
    <property type="component" value="Unassembled WGS sequence"/>
</dbReference>
<dbReference type="EMBL" id="WCTJ01000027">
    <property type="protein sequence ID" value="KAB4250509.1"/>
    <property type="molecule type" value="Genomic_DNA"/>
</dbReference>
<reference evidence="20 21" key="3">
    <citation type="journal article" date="2019" name="Nat. Med.">
        <title>A library of human gut bacterial isolates paired with longitudinal multiomics data enables mechanistic microbiome research.</title>
        <authorList>
            <person name="Poyet M."/>
            <person name="Groussin M."/>
            <person name="Gibbons S.M."/>
            <person name="Avila-Pacheco J."/>
            <person name="Jiang X."/>
            <person name="Kearney S.M."/>
            <person name="Perrotta A.R."/>
            <person name="Berdy B."/>
            <person name="Zhao S."/>
            <person name="Lieberman T.D."/>
            <person name="Swanson P.K."/>
            <person name="Smith M."/>
            <person name="Roesemann S."/>
            <person name="Alexander J.E."/>
            <person name="Rich S.A."/>
            <person name="Livny J."/>
            <person name="Vlamakis H."/>
            <person name="Clish C."/>
            <person name="Bullock K."/>
            <person name="Deik A."/>
            <person name="Scott J."/>
            <person name="Pierce K.A."/>
            <person name="Xavier R.J."/>
            <person name="Alm E.J."/>
        </authorList>
    </citation>
    <scope>NUCLEOTIDE SEQUENCE [LARGE SCALE GENOMIC DNA]</scope>
    <source>
        <strain evidence="4 22">BIOML-A19</strain>
        <strain evidence="6 23">BIOML-A3</strain>
        <strain evidence="3 21">BIOML-A42</strain>
        <strain evidence="5 20">BIOML-A6</strain>
    </source>
</reference>
<dbReference type="EMBL" id="WCTM01000001">
    <property type="protein sequence ID" value="KAB4246006.1"/>
    <property type="molecule type" value="Genomic_DNA"/>
</dbReference>
<evidence type="ECO:0000313" key="4">
    <source>
        <dbReference type="EMBL" id="KAB4179498.1"/>
    </source>
</evidence>
<dbReference type="EMBL" id="CZBF01000002">
    <property type="protein sequence ID" value="CUP72983.1"/>
    <property type="molecule type" value="Genomic_DNA"/>
</dbReference>
<evidence type="ECO:0000313" key="10">
    <source>
        <dbReference type="EMBL" id="RGZ42918.1"/>
    </source>
</evidence>
<organism evidence="2 13">
    <name type="scientific">Bacteroides uniformis</name>
    <dbReference type="NCBI Taxonomy" id="820"/>
    <lineage>
        <taxon>Bacteria</taxon>
        <taxon>Pseudomonadati</taxon>
        <taxon>Bacteroidota</taxon>
        <taxon>Bacteroidia</taxon>
        <taxon>Bacteroidales</taxon>
        <taxon>Bacteroidaceae</taxon>
        <taxon>Bacteroides</taxon>
    </lineage>
</organism>
<evidence type="ECO:0000313" key="22">
    <source>
        <dbReference type="Proteomes" id="UP000487221"/>
    </source>
</evidence>
<dbReference type="Proteomes" id="UP000260874">
    <property type="component" value="Unassembled WGS sequence"/>
</dbReference>
<dbReference type="EMBL" id="QSKL01000044">
    <property type="protein sequence ID" value="RHE54762.1"/>
    <property type="molecule type" value="Genomic_DNA"/>
</dbReference>
<evidence type="ECO:0000313" key="11">
    <source>
        <dbReference type="EMBL" id="RHB73990.1"/>
    </source>
</evidence>
<evidence type="ECO:0000313" key="18">
    <source>
        <dbReference type="Proteomes" id="UP000285343"/>
    </source>
</evidence>
<evidence type="ECO:0000313" key="3">
    <source>
        <dbReference type="EMBL" id="KAB4086155.1"/>
    </source>
</evidence>
<dbReference type="Proteomes" id="UP000431575">
    <property type="component" value="Unassembled WGS sequence"/>
</dbReference>
<name>A0A174QIC9_BACUN</name>
<evidence type="ECO:0000313" key="21">
    <source>
        <dbReference type="Proteomes" id="UP000432488"/>
    </source>
</evidence>
<dbReference type="Proteomes" id="UP000487221">
    <property type="component" value="Unassembled WGS sequence"/>
</dbReference>
<proteinExistence type="predicted"/>
<evidence type="ECO:0000313" key="9">
    <source>
        <dbReference type="EMBL" id="RGV41202.1"/>
    </source>
</evidence>
<evidence type="ECO:0000313" key="5">
    <source>
        <dbReference type="EMBL" id="KAB4246006.1"/>
    </source>
</evidence>
<dbReference type="Proteomes" id="UP000263754">
    <property type="component" value="Unassembled WGS sequence"/>
</dbReference>
<evidence type="ECO:0000313" key="6">
    <source>
        <dbReference type="EMBL" id="KAB4250509.1"/>
    </source>
</evidence>
<dbReference type="EMBL" id="QSEE01000050">
    <property type="protein sequence ID" value="RGZ42918.1"/>
    <property type="molecule type" value="Genomic_DNA"/>
</dbReference>
<keyword evidence="1" id="KW-0472">Membrane</keyword>
<evidence type="ECO:0000313" key="2">
    <source>
        <dbReference type="EMBL" id="CUP72983.1"/>
    </source>
</evidence>
<accession>A0A174QIC9</accession>
<evidence type="ECO:0000313" key="23">
    <source>
        <dbReference type="Proteomes" id="UP000487989"/>
    </source>
</evidence>
<dbReference type="EMBL" id="WCTY01000083">
    <property type="protein sequence ID" value="KAB4179498.1"/>
    <property type="molecule type" value="Genomic_DNA"/>
</dbReference>
<evidence type="ECO:0000313" key="15">
    <source>
        <dbReference type="Proteomes" id="UP000263754"/>
    </source>
</evidence>
<dbReference type="Proteomes" id="UP000432488">
    <property type="component" value="Unassembled WGS sequence"/>
</dbReference>
<evidence type="ECO:0000313" key="20">
    <source>
        <dbReference type="Proteomes" id="UP000431575"/>
    </source>
</evidence>
<evidence type="ECO:0000313" key="14">
    <source>
        <dbReference type="Proteomes" id="UP000260874"/>
    </source>
</evidence>
<evidence type="ECO:0000313" key="8">
    <source>
        <dbReference type="EMBL" id="RGK83911.1"/>
    </source>
</evidence>